<dbReference type="Proteomes" id="UP001365542">
    <property type="component" value="Unassembled WGS sequence"/>
</dbReference>
<name>A0AAV9WR66_9PEZI</name>
<protein>
    <recommendedName>
        <fullName evidence="1">CHAT domain-containing protein</fullName>
    </recommendedName>
</protein>
<reference evidence="2 3" key="1">
    <citation type="submission" date="2019-10" db="EMBL/GenBank/DDBJ databases">
        <authorList>
            <person name="Palmer J.M."/>
        </authorList>
    </citation>
    <scope>NUCLEOTIDE SEQUENCE [LARGE SCALE GENOMIC DNA]</scope>
    <source>
        <strain evidence="2 3">TWF694</strain>
    </source>
</reference>
<evidence type="ECO:0000313" key="2">
    <source>
        <dbReference type="EMBL" id="KAK6523161.1"/>
    </source>
</evidence>
<organism evidence="2 3">
    <name type="scientific">Orbilia ellipsospora</name>
    <dbReference type="NCBI Taxonomy" id="2528407"/>
    <lineage>
        <taxon>Eukaryota</taxon>
        <taxon>Fungi</taxon>
        <taxon>Dikarya</taxon>
        <taxon>Ascomycota</taxon>
        <taxon>Pezizomycotina</taxon>
        <taxon>Orbiliomycetes</taxon>
        <taxon>Orbiliales</taxon>
        <taxon>Orbiliaceae</taxon>
        <taxon>Orbilia</taxon>
    </lineage>
</organism>
<sequence length="841" mass="94001">MSAPDDFRGAFDMKMALFETSDNFDPAEDPDMDLLDMAELLQMRASRGRHNAKNRADIEASLDILHKLTRPKILEGSNYPDILADTYLFRFLDTGRIDDLNQCIKYRRLTLDATSKSNPVPFFALTKLGDSLRTRFKCLKDIRDLNEAISLTDRALNAIGTEDIHPFRCEILISQSENMLALYANSADEGCLIRFAECVRGAWKGRGGAPHPRIRVGRYLANVFARDSDWEASCKIFTEVVQLLITLSPRSLRHFDRHDNFRGSLGIGSDTAATLLAAGRDPFQALSYLEMARGVASSQMLDMRSDISDLQNAHPELAAHFITLREQLDPLVDMDSAVVPGSNGMVVELGKQRREAALQLDDLLKKIRTKPGFQSFLLASSKKEILYAAGSNYIVVINVSCYRCDAFIINGRSIKVLSLPELREEDINGKADQLREPSDAWEVLEWLWDAVASPILTALEITGPPKNEWPHIIWIPTGALSRLPLHAAGRHLENSNESVLDRVISSYSSTIKMHGTRRPTHTSNATARTDFLIVSMPKTAGQPDLPFTGEEVAVLERVCPDLSLKAAKISSPAEKEAVVQGLQTCKIFHFAGHGISDPIDPSQSRLLLDDWQTNPLTVQSLWEQRMQDDPPFLAYLSACSTGATDDAELLDEGIHLTTACQLAGFRHVIGSLWEVSDSHCVEVAKTVYETLDERMEDESVAFGLHKALRILRKQSVEDSLENGYTSRAGLPFDKKIKPSNRRTVERNFENMVGSVKKSGSLQLEHRDTSLEIGDNAAAKVENNERAPRCARNAKLVNLHRPALHWVPYVHFGTRYVSSKPYEPGYKIRLVEYSIDSEFMAH</sequence>
<evidence type="ECO:0000259" key="1">
    <source>
        <dbReference type="Pfam" id="PF12770"/>
    </source>
</evidence>
<dbReference type="Pfam" id="PF12770">
    <property type="entry name" value="CHAT"/>
    <property type="match status" value="1"/>
</dbReference>
<comment type="caution">
    <text evidence="2">The sequence shown here is derived from an EMBL/GenBank/DDBJ whole genome shotgun (WGS) entry which is preliminary data.</text>
</comment>
<gene>
    <name evidence="2" type="ORF">TWF694_006056</name>
</gene>
<keyword evidence="3" id="KW-1185">Reference proteome</keyword>
<dbReference type="EMBL" id="JAVHJO010000019">
    <property type="protein sequence ID" value="KAK6523161.1"/>
    <property type="molecule type" value="Genomic_DNA"/>
</dbReference>
<dbReference type="AlphaFoldDB" id="A0AAV9WR66"/>
<proteinExistence type="predicted"/>
<accession>A0AAV9WR66</accession>
<dbReference type="InterPro" id="IPR024983">
    <property type="entry name" value="CHAT_dom"/>
</dbReference>
<evidence type="ECO:0000313" key="3">
    <source>
        <dbReference type="Proteomes" id="UP001365542"/>
    </source>
</evidence>
<feature type="domain" description="CHAT" evidence="1">
    <location>
        <begin position="443"/>
        <end position="717"/>
    </location>
</feature>